<proteinExistence type="predicted"/>
<sequence>MSIPYKLKDDFDWWKRSIENTSCKIKIDEFDLEIFSDSSTTGWGIACGNQKASGQWSIEESKCHINYLELLAVFIGLKIFAKKLSNCQILLRIDNTTAISYVNRMGGIQFPHLTNLTKLLWQWCEERNLYVFASYIRSADNIIADQESRRTHPDIEWTLADYAYTAIVNKFKLPEIDLFASRLNFKCPTYISWQRDPDAYAINAFTWPTQPWYPVFNRLLVSEPLVFKANKNLIISGDSSRAHMRSQITLGQDCLGVFRQISQLHATSYFVHYSPGALSKVSPSNRKSSTSLTAAKRLLPPDTNKARKGKENKDSPSKSPAPLTTAQPVSSQEVSIPKTKEFCEKFRVLFDEIMPTATTMGYLADSPVPEREESALRSILRSLDENFPQNWRDWKVIHYTMDELFGGQDIPDKVDSKMRFAVPTSDLARAFDPGATSLSERRYRAIRASLMKWPLGRALLYAPHSIMAQIHEPDYDAFMNAVKTVRPKLTKRSSVTSELRTDSPKSPEAGGSQSSATPNSKSTNIQATPRPTTPTPLSQDSSGHLLASILSQQMALMNKFCAAQVEQQEEIKALKGQKQNNVAMDLDSSFADSMVSDEPRESFVSEKNSPVHESESSEDDDTYDFMPKTTEQEPKIRKADPKALKYGIECQRLGQSGWANLRYGETGKLFQATPAFCALKTNTVLAGVAPKWKFAETLESFDGTLGAITNGLIQQRLIFEEILASLPKDVRKKVKKEYLGPESKFKKNSTDLLQYVCGKRTEVIRLRRKVFTPRNKVIKQIIHEIPPSETHLFEEKMLTDVVKEQVRSWPRKRIGHRLVHFANPLNNIATATQHREKVAKDQKRKEVPPQENQLSPISLLRRKRSGQPGNDVFQAGRLAKYARQWEGAPTSIQKIIKGYRIPFGKKPPLEGLRKNSFRFTTPASPQMDLEIRNLLESGALRKSLQARGFLSTFFLRKKSDNTYRPIFNLKRLNEYVLTPKFHLVNHLQIPRHLRIKDFMMKVDISQAYFHIPIHPSHRRFLSMAYQGHVYEMTCLPFGLASAPSAFAMITNWIAQQLRRKGLRVIVYLDDFLFMHENSVVLERQVQCALTFLRNLGWHINPEKTSKKASMNLEYLGITWDSEINAKSLSGVKVTQLRKCISKLLEERLWSWHDAKVFLGKLEFAAAVIPLGRLHCRFLQRALRHLSRRDPHTKFRIPEVIIPRLIWWWENAHKSTAIHHADPSIFITTDAAEGGWGAIVNGRHMWGRWTPSQKNWHSNVKELWTVYEVLSRLGSELQGKTIMLQSDNRTTVAYIEKQGGTKSLKLLEAAEKILVLCQRMKCHLTARHIPGAYNGIADGLSRQKALPEWHLSRRILAKIFQKFGKPQIDLFASKRSAVVPLYVSEDATDKDSLFTDAFSRTWCYDLGWIFPPPAIIPRVLSHLQKAKGRFLLVTPLWDNAFWEPELCRLAQGPPFQIPNLKDHLKDLRTDLPPPGVENLRLGVWMVQAGQNKKSTLKTYRPIWKRWCDWAKTTNTSVNNPSARHLADYLCYLHTVLNLRARTIALHKSVVANFSNPLQAKELSGHPLIKRILKGIIAGDPPVKRCITWCIEDLLSFLKRYDVDESSLFAVARHTCVLLLLATGRRVHDLTLLSLENGAFEEKPGRIVFWPKFGSKTDSSSYRQSGWLLKCTSERSERRLDLVYWVKKLIYVSAERRRPSNLLNLFITTRGTAKNASRTVIAGWIRTLFKEAGISASAGSFRAVVATSNWTSNRYNIDEVLARGNWKSRNTFINHYFQEYAWAAPADSKHVSMWFKRRLEHLNRPVLPP</sequence>
<dbReference type="Proteomes" id="UP001064048">
    <property type="component" value="Chromosome 20"/>
</dbReference>
<organism evidence="1 2">
    <name type="scientific">Choristoneura fumiferana</name>
    <name type="common">Spruce budworm moth</name>
    <name type="synonym">Archips fumiferana</name>
    <dbReference type="NCBI Taxonomy" id="7141"/>
    <lineage>
        <taxon>Eukaryota</taxon>
        <taxon>Metazoa</taxon>
        <taxon>Ecdysozoa</taxon>
        <taxon>Arthropoda</taxon>
        <taxon>Hexapoda</taxon>
        <taxon>Insecta</taxon>
        <taxon>Pterygota</taxon>
        <taxon>Neoptera</taxon>
        <taxon>Endopterygota</taxon>
        <taxon>Lepidoptera</taxon>
        <taxon>Glossata</taxon>
        <taxon>Ditrysia</taxon>
        <taxon>Tortricoidea</taxon>
        <taxon>Tortricidae</taxon>
        <taxon>Tortricinae</taxon>
        <taxon>Choristoneura</taxon>
    </lineage>
</organism>
<gene>
    <name evidence="1" type="ORF">MSG28_012061</name>
</gene>
<reference evidence="1 2" key="1">
    <citation type="journal article" date="2022" name="Genome Biol. Evol.">
        <title>The Spruce Budworm Genome: Reconstructing the Evolutionary History of Antifreeze Proteins.</title>
        <authorList>
            <person name="Beliveau C."/>
            <person name="Gagne P."/>
            <person name="Picq S."/>
            <person name="Vernygora O."/>
            <person name="Keeling C.I."/>
            <person name="Pinkney K."/>
            <person name="Doucet D."/>
            <person name="Wen F."/>
            <person name="Johnston J.S."/>
            <person name="Maaroufi H."/>
            <person name="Boyle B."/>
            <person name="Laroche J."/>
            <person name="Dewar K."/>
            <person name="Juretic N."/>
            <person name="Blackburn G."/>
            <person name="Nisole A."/>
            <person name="Brunet B."/>
            <person name="Brandao M."/>
            <person name="Lumley L."/>
            <person name="Duan J."/>
            <person name="Quan G."/>
            <person name="Lucarotti C.J."/>
            <person name="Roe A.D."/>
            <person name="Sperling F.A.H."/>
            <person name="Levesque R.C."/>
            <person name="Cusson M."/>
        </authorList>
    </citation>
    <scope>NUCLEOTIDE SEQUENCE [LARGE SCALE GENOMIC DNA]</scope>
    <source>
        <strain evidence="1">Glfc:IPQL:Cfum</strain>
    </source>
</reference>
<protein>
    <submittedName>
        <fullName evidence="1">Uncharacterized protein</fullName>
    </submittedName>
</protein>
<dbReference type="EMBL" id="CM046120">
    <property type="protein sequence ID" value="KAI8437843.1"/>
    <property type="molecule type" value="Genomic_DNA"/>
</dbReference>
<keyword evidence="2" id="KW-1185">Reference proteome</keyword>
<accession>A0ACC0KNE5</accession>
<evidence type="ECO:0000313" key="2">
    <source>
        <dbReference type="Proteomes" id="UP001064048"/>
    </source>
</evidence>
<evidence type="ECO:0000313" key="1">
    <source>
        <dbReference type="EMBL" id="KAI8437843.1"/>
    </source>
</evidence>
<name>A0ACC0KNE5_CHOFU</name>
<comment type="caution">
    <text evidence="1">The sequence shown here is derived from an EMBL/GenBank/DDBJ whole genome shotgun (WGS) entry which is preliminary data.</text>
</comment>